<organism evidence="2">
    <name type="scientific">Pleurobranchaea novaezealandiae</name>
    <dbReference type="NCBI Taxonomy" id="1883448"/>
    <lineage>
        <taxon>Eukaryota</taxon>
        <taxon>Metazoa</taxon>
        <taxon>Spiralia</taxon>
        <taxon>Lophotrochozoa</taxon>
        <taxon>Mollusca</taxon>
        <taxon>Gastropoda</taxon>
        <taxon>Heterobranchia</taxon>
        <taxon>Euthyneura</taxon>
        <taxon>Nudipleura</taxon>
        <taxon>Pleurobranchida</taxon>
        <taxon>Pleurobranchoidea</taxon>
        <taxon>Pleurobranchidae</taxon>
        <taxon>Pleurobranchaea</taxon>
    </lineage>
</organism>
<keyword evidence="2" id="KW-0496">Mitochondrion</keyword>
<protein>
    <submittedName>
        <fullName evidence="2">NADH dehydrogenase subunit 6</fullName>
    </submittedName>
</protein>
<evidence type="ECO:0000256" key="1">
    <source>
        <dbReference type="SAM" id="Phobius"/>
    </source>
</evidence>
<keyword evidence="1" id="KW-0812">Transmembrane</keyword>
<reference evidence="2" key="1">
    <citation type="submission" date="2015-12" db="EMBL/GenBank/DDBJ databases">
        <title>Complete mitochondrial genome of Pleurobranchaea novaezealandiae Cheseman.</title>
        <authorList>
            <person name="Yang T."/>
            <person name="Liu C."/>
            <person name="Shen H."/>
        </authorList>
    </citation>
    <scope>NUCLEOTIDE SEQUENCE</scope>
</reference>
<dbReference type="EMBL" id="KU365727">
    <property type="protein sequence ID" value="AOQ30888.1"/>
    <property type="molecule type" value="Genomic_DNA"/>
</dbReference>
<feature type="transmembrane region" description="Helical" evidence="1">
    <location>
        <begin position="41"/>
        <end position="63"/>
    </location>
</feature>
<accession>A0A1C9M3J2</accession>
<name>A0A1C9M3J2_9GAST</name>
<gene>
    <name evidence="2" type="primary">ND6</name>
</gene>
<dbReference type="AlphaFoldDB" id="A0A1C9M3J2"/>
<keyword evidence="1" id="KW-1133">Transmembrane helix</keyword>
<proteinExistence type="predicted"/>
<evidence type="ECO:0000313" key="2">
    <source>
        <dbReference type="EMBL" id="AOQ30888.1"/>
    </source>
</evidence>
<sequence>MVSVFFVLCLPLFQNPVGMAGILVCISLSFVSFIALTGSSWFSYVLFLVYVGGLLVLFMYICLVSSNHSFYVNSSWALFLLGLSFFISLKGDMNYYLGFLGASNFSAGQELVEENYLSLFLFLGVVLLLMLLVVVRASGAGSILVSKMK</sequence>
<keyword evidence="1" id="KW-0472">Membrane</keyword>
<geneLocation type="mitochondrion" evidence="2"/>
<feature type="transmembrane region" description="Helical" evidence="1">
    <location>
        <begin position="119"/>
        <end position="145"/>
    </location>
</feature>
<feature type="transmembrane region" description="Helical" evidence="1">
    <location>
        <begin position="70"/>
        <end position="89"/>
    </location>
</feature>